<name>A0ABD1GVB8_SALDI</name>
<feature type="region of interest" description="Disordered" evidence="4">
    <location>
        <begin position="716"/>
        <end position="766"/>
    </location>
</feature>
<evidence type="ECO:0000313" key="5">
    <source>
        <dbReference type="EMBL" id="KAL1546969.1"/>
    </source>
</evidence>
<feature type="coiled-coil region" evidence="3">
    <location>
        <begin position="449"/>
        <end position="602"/>
    </location>
</feature>
<accession>A0ABD1GVB8</accession>
<protein>
    <submittedName>
        <fullName evidence="5">Protein WEAK CHLOROPLAST MOVEMENT UNDER BLUE LIGHT 1-like</fullName>
    </submittedName>
</protein>
<evidence type="ECO:0000313" key="6">
    <source>
        <dbReference type="Proteomes" id="UP001567538"/>
    </source>
</evidence>
<keyword evidence="6" id="KW-1185">Reference proteome</keyword>
<reference evidence="5 6" key="1">
    <citation type="submission" date="2024-06" db="EMBL/GenBank/DDBJ databases">
        <title>A chromosome level genome sequence of Diviner's sage (Salvia divinorum).</title>
        <authorList>
            <person name="Ford S.A."/>
            <person name="Ro D.-K."/>
            <person name="Ness R.W."/>
            <person name="Phillips M.A."/>
        </authorList>
    </citation>
    <scope>NUCLEOTIDE SEQUENCE [LARGE SCALE GENOMIC DNA]</scope>
    <source>
        <strain evidence="5">SAF-2024a</strain>
        <tissue evidence="5">Leaf</tissue>
    </source>
</reference>
<comment type="caution">
    <text evidence="5">The sequence shown here is derived from an EMBL/GenBank/DDBJ whole genome shotgun (WGS) entry which is preliminary data.</text>
</comment>
<dbReference type="Proteomes" id="UP001567538">
    <property type="component" value="Unassembled WGS sequence"/>
</dbReference>
<organism evidence="5 6">
    <name type="scientific">Salvia divinorum</name>
    <name type="common">Maria pastora</name>
    <name type="synonym">Diviner's sage</name>
    <dbReference type="NCBI Taxonomy" id="28513"/>
    <lineage>
        <taxon>Eukaryota</taxon>
        <taxon>Viridiplantae</taxon>
        <taxon>Streptophyta</taxon>
        <taxon>Embryophyta</taxon>
        <taxon>Tracheophyta</taxon>
        <taxon>Spermatophyta</taxon>
        <taxon>Magnoliopsida</taxon>
        <taxon>eudicotyledons</taxon>
        <taxon>Gunneridae</taxon>
        <taxon>Pentapetalae</taxon>
        <taxon>asterids</taxon>
        <taxon>lamiids</taxon>
        <taxon>Lamiales</taxon>
        <taxon>Lamiaceae</taxon>
        <taxon>Nepetoideae</taxon>
        <taxon>Mentheae</taxon>
        <taxon>Salviinae</taxon>
        <taxon>Salvia</taxon>
        <taxon>Salvia subgen. Calosphace</taxon>
    </lineage>
</organism>
<feature type="coiled-coil region" evidence="3">
    <location>
        <begin position="183"/>
        <end position="341"/>
    </location>
</feature>
<proteinExistence type="inferred from homology"/>
<sequence>MEGVKVLNEDAPPASGTSPLKGDQPAAAASEAKDATLSVEEETNKEPAEGIPQDVNNATILREPVSPSAVEAKVDASSGHLQVKKAGLRIIALPTPEDDYIPPTPSSPQVRNDPTSHVPKIATKSNKTEKFPDQPEKPRTPRTPRTPPSTDSSRGQVDTTAPFESVKAAVSKFGGIVDWKAHRMQAMERRKSMEEELEKAQVEIPLFKKQYEDAEEAKLLVLKELDSTKRLVEDLKLNLEQVQTEEEQAKQDFELAKLRVEELEQGITDESSIAAKAQLEVAQARHASAVSELKSVQDELEQLRRDYNLLVAEKDAYVKKAEEAIAKSKEIEKSVEDLTIELITIKELLESAHAAHMEAEERRIGAAMAKEQDMLNWDREMKQAEEDLEKMKQQASSSKDLQSKLETATVLLSDLKAELATYLESESREESGKAGHFEDVLNEAEKANRVQIEAAFSAAKKELEEVKLNFEKTSEEVAILKVAATSLQLELEKEKAELTTVRQREGMASIAVASLEAELNRTESEIMLIQLKEKDDREKMVDLPKNLEKAAQEADQAKSLAQAARDELRKAKEEAELAKAGAGTIESRLRAAKKEIEAARASEKLALAAIKALSESESTQSNDEEDSPARVTLSLEEYYVLSKKAHEAEEEASARIAAALAEIEVAKASEMNSLKKLEETNREMAERKNALEIALQKAEKAKEGKLGIEQELRKWRAEHEQRRKAGDSAPLHQVSSSKSATSNTGTDTSLDVKPAKKKKRSLFPRIFRFFSKKKSSKSSKSSKSTKSS</sequence>
<evidence type="ECO:0000256" key="4">
    <source>
        <dbReference type="SAM" id="MobiDB-lite"/>
    </source>
</evidence>
<dbReference type="AlphaFoldDB" id="A0ABD1GVB8"/>
<keyword evidence="2 3" id="KW-0175">Coiled coil</keyword>
<feature type="region of interest" description="Disordered" evidence="4">
    <location>
        <begin position="1"/>
        <end position="63"/>
    </location>
</feature>
<feature type="region of interest" description="Disordered" evidence="4">
    <location>
        <begin position="95"/>
        <end position="163"/>
    </location>
</feature>
<dbReference type="PANTHER" id="PTHR32054:SF31">
    <property type="entry name" value="PROTEIN WEAK CHLOROPLAST MOVEMENT UNDER BLUE LIGHT 1"/>
    <property type="match status" value="1"/>
</dbReference>
<dbReference type="Pfam" id="PF05701">
    <property type="entry name" value="WEMBL"/>
    <property type="match status" value="1"/>
</dbReference>
<gene>
    <name evidence="5" type="ORF">AAHA92_23496</name>
</gene>
<feature type="compositionally biased region" description="Polar residues" evidence="4">
    <location>
        <begin position="733"/>
        <end position="749"/>
    </location>
</feature>
<dbReference type="InterPro" id="IPR008545">
    <property type="entry name" value="Web"/>
</dbReference>
<evidence type="ECO:0000256" key="1">
    <source>
        <dbReference type="ARBA" id="ARBA00005485"/>
    </source>
</evidence>
<feature type="coiled-coil region" evidence="3">
    <location>
        <begin position="367"/>
        <end position="418"/>
    </location>
</feature>
<dbReference type="PANTHER" id="PTHR32054">
    <property type="entry name" value="HEAVY CHAIN, PUTATIVE, EXPRESSED-RELATED-RELATED"/>
    <property type="match status" value="1"/>
</dbReference>
<feature type="compositionally biased region" description="Basic and acidic residues" evidence="4">
    <location>
        <begin position="126"/>
        <end position="139"/>
    </location>
</feature>
<evidence type="ECO:0000256" key="2">
    <source>
        <dbReference type="ARBA" id="ARBA00023054"/>
    </source>
</evidence>
<evidence type="ECO:0000256" key="3">
    <source>
        <dbReference type="SAM" id="Coils"/>
    </source>
</evidence>
<feature type="compositionally biased region" description="Basic and acidic residues" evidence="4">
    <location>
        <begin position="716"/>
        <end position="726"/>
    </location>
</feature>
<comment type="similarity">
    <text evidence="1">Belongs to the WEB family.</text>
</comment>
<dbReference type="EMBL" id="JBEAFC010000008">
    <property type="protein sequence ID" value="KAL1546969.1"/>
    <property type="molecule type" value="Genomic_DNA"/>
</dbReference>